<dbReference type="SMART" id="SM00862">
    <property type="entry name" value="Trans_reg_C"/>
    <property type="match status" value="2"/>
</dbReference>
<proteinExistence type="predicted"/>
<gene>
    <name evidence="7" type="ORF">G3480_22930</name>
</gene>
<dbReference type="InterPro" id="IPR036388">
    <property type="entry name" value="WH-like_DNA-bd_sf"/>
</dbReference>
<comment type="caution">
    <text evidence="7">The sequence shown here is derived from an EMBL/GenBank/DDBJ whole genome shotgun (WGS) entry which is preliminary data.</text>
</comment>
<keyword evidence="8" id="KW-1185">Reference proteome</keyword>
<keyword evidence="5" id="KW-0472">Membrane</keyword>
<dbReference type="GO" id="GO:0003677">
    <property type="term" value="F:DNA binding"/>
    <property type="evidence" value="ECO:0007669"/>
    <property type="project" value="UniProtKB-UniRule"/>
</dbReference>
<dbReference type="PANTHER" id="PTHR47691:SF3">
    <property type="entry name" value="HTH-TYPE TRANSCRIPTIONAL REGULATOR RV0890C-RELATED"/>
    <property type="match status" value="1"/>
</dbReference>
<dbReference type="AlphaFoldDB" id="A0A6P1DXR3"/>
<evidence type="ECO:0000256" key="1">
    <source>
        <dbReference type="ARBA" id="ARBA00023125"/>
    </source>
</evidence>
<evidence type="ECO:0000256" key="4">
    <source>
        <dbReference type="SAM" id="MobiDB-lite"/>
    </source>
</evidence>
<feature type="transmembrane region" description="Helical" evidence="5">
    <location>
        <begin position="286"/>
        <end position="307"/>
    </location>
</feature>
<evidence type="ECO:0000256" key="5">
    <source>
        <dbReference type="SAM" id="Phobius"/>
    </source>
</evidence>
<dbReference type="CDD" id="cd00383">
    <property type="entry name" value="trans_reg_C"/>
    <property type="match status" value="2"/>
</dbReference>
<dbReference type="SMART" id="SM00028">
    <property type="entry name" value="TPR"/>
    <property type="match status" value="3"/>
</dbReference>
<feature type="domain" description="OmpR/PhoB-type" evidence="6">
    <location>
        <begin position="13"/>
        <end position="111"/>
    </location>
</feature>
<dbReference type="SUPFAM" id="SSF46894">
    <property type="entry name" value="C-terminal effector domain of the bipartite response regulators"/>
    <property type="match status" value="2"/>
</dbReference>
<accession>A0A6P1DXR3</accession>
<dbReference type="InterPro" id="IPR011990">
    <property type="entry name" value="TPR-like_helical_dom_sf"/>
</dbReference>
<evidence type="ECO:0000256" key="2">
    <source>
        <dbReference type="PROSITE-ProRule" id="PRU00339"/>
    </source>
</evidence>
<dbReference type="Pfam" id="PF00486">
    <property type="entry name" value="Trans_reg_C"/>
    <property type="match status" value="2"/>
</dbReference>
<reference evidence="8" key="1">
    <citation type="journal article" date="2020" name="Microbiol. Resour. Announc.">
        <title>Draft Genome Sequences of Thiorhodococcus mannitoliphagus and Thiorhodococcus minor, Purple Sulfur Photosynthetic Bacteria in the Gammaproteobacterial Family Chromatiaceae.</title>
        <authorList>
            <person name="Aviles F.A."/>
            <person name="Meyer T.E."/>
            <person name="Kyndt J.A."/>
        </authorList>
    </citation>
    <scope>NUCLEOTIDE SEQUENCE [LARGE SCALE GENOMIC DNA]</scope>
    <source>
        <strain evidence="8">DSM 18266</strain>
    </source>
</reference>
<feature type="domain" description="OmpR/PhoB-type" evidence="6">
    <location>
        <begin position="161"/>
        <end position="259"/>
    </location>
</feature>
<evidence type="ECO:0000256" key="3">
    <source>
        <dbReference type="PROSITE-ProRule" id="PRU01091"/>
    </source>
</evidence>
<evidence type="ECO:0000259" key="6">
    <source>
        <dbReference type="PROSITE" id="PS51755"/>
    </source>
</evidence>
<organism evidence="7 8">
    <name type="scientific">Thiorhodococcus mannitoliphagus</name>
    <dbReference type="NCBI Taxonomy" id="329406"/>
    <lineage>
        <taxon>Bacteria</taxon>
        <taxon>Pseudomonadati</taxon>
        <taxon>Pseudomonadota</taxon>
        <taxon>Gammaproteobacteria</taxon>
        <taxon>Chromatiales</taxon>
        <taxon>Chromatiaceae</taxon>
        <taxon>Thiorhodococcus</taxon>
    </lineage>
</organism>
<dbReference type="PROSITE" id="PS51755">
    <property type="entry name" value="OMPR_PHOB"/>
    <property type="match status" value="2"/>
</dbReference>
<dbReference type="PANTHER" id="PTHR47691">
    <property type="entry name" value="REGULATOR-RELATED"/>
    <property type="match status" value="1"/>
</dbReference>
<keyword evidence="1 3" id="KW-0238">DNA-binding</keyword>
<name>A0A6P1DXR3_9GAMM</name>
<dbReference type="GO" id="GO:0006355">
    <property type="term" value="P:regulation of DNA-templated transcription"/>
    <property type="evidence" value="ECO:0007669"/>
    <property type="project" value="InterPro"/>
</dbReference>
<keyword evidence="5" id="KW-1133">Transmembrane helix</keyword>
<evidence type="ECO:0000313" key="8">
    <source>
        <dbReference type="Proteomes" id="UP000471640"/>
    </source>
</evidence>
<dbReference type="InterPro" id="IPR019734">
    <property type="entry name" value="TPR_rpt"/>
</dbReference>
<dbReference type="GO" id="GO:0000160">
    <property type="term" value="P:phosphorelay signal transduction system"/>
    <property type="evidence" value="ECO:0007669"/>
    <property type="project" value="InterPro"/>
</dbReference>
<reference evidence="7 8" key="2">
    <citation type="submission" date="2020-02" db="EMBL/GenBank/DDBJ databases">
        <title>Genome sequences of Thiorhodococcus mannitoliphagus and Thiorhodococcus minor, purple sulfur photosynthetic bacteria in the gammaproteobacterial family, Chromatiaceae.</title>
        <authorList>
            <person name="Aviles F.A."/>
            <person name="Meyer T.E."/>
            <person name="Kyndt J.A."/>
        </authorList>
    </citation>
    <scope>NUCLEOTIDE SEQUENCE [LARGE SCALE GENOMIC DNA]</scope>
    <source>
        <strain evidence="7 8">DSM 18266</strain>
    </source>
</reference>
<evidence type="ECO:0000313" key="7">
    <source>
        <dbReference type="EMBL" id="NEX23117.1"/>
    </source>
</evidence>
<dbReference type="EMBL" id="JAAIJR010000158">
    <property type="protein sequence ID" value="NEX23117.1"/>
    <property type="molecule type" value="Genomic_DNA"/>
</dbReference>
<dbReference type="RefSeq" id="WP_164656435.1">
    <property type="nucleotide sequence ID" value="NZ_JAAIJR010000158.1"/>
</dbReference>
<keyword evidence="5" id="KW-0812">Transmembrane</keyword>
<feature type="compositionally biased region" description="Low complexity" evidence="4">
    <location>
        <begin position="147"/>
        <end position="157"/>
    </location>
</feature>
<feature type="DNA-binding region" description="OmpR/PhoB-type" evidence="3">
    <location>
        <begin position="161"/>
        <end position="259"/>
    </location>
</feature>
<dbReference type="Gene3D" id="1.25.40.10">
    <property type="entry name" value="Tetratricopeptide repeat domain"/>
    <property type="match status" value="2"/>
</dbReference>
<dbReference type="Gene3D" id="1.10.10.10">
    <property type="entry name" value="Winged helix-like DNA-binding domain superfamily/Winged helix DNA-binding domain"/>
    <property type="match status" value="2"/>
</dbReference>
<dbReference type="InterPro" id="IPR016032">
    <property type="entry name" value="Sig_transdc_resp-reg_C-effctor"/>
</dbReference>
<dbReference type="InterPro" id="IPR001867">
    <property type="entry name" value="OmpR/PhoB-type_DNA-bd"/>
</dbReference>
<feature type="DNA-binding region" description="OmpR/PhoB-type" evidence="3">
    <location>
        <begin position="13"/>
        <end position="111"/>
    </location>
</feature>
<keyword evidence="2" id="KW-0802">TPR repeat</keyword>
<dbReference type="Pfam" id="PF13432">
    <property type="entry name" value="TPR_16"/>
    <property type="match status" value="2"/>
</dbReference>
<dbReference type="PROSITE" id="PS50005">
    <property type="entry name" value="TPR"/>
    <property type="match status" value="2"/>
</dbReference>
<protein>
    <submittedName>
        <fullName evidence="7">Tetratricopeptide repeat protein</fullName>
    </submittedName>
</protein>
<feature type="repeat" description="TPR" evidence="2">
    <location>
        <begin position="588"/>
        <end position="621"/>
    </location>
</feature>
<feature type="repeat" description="TPR" evidence="2">
    <location>
        <begin position="623"/>
        <end position="656"/>
    </location>
</feature>
<sequence>MAPNPPTDEVERSPHFMVRDWVVASDCGQLSRAGRIERVEPKAMEVLVYLAAHQGEVVTREELEQNVWRGALVGYDAVTKSVIKLRKAFGDQAREPSIIETIPKRGYRLVAPVRYLDADDDHRSTVPGLSEAESAPAERTGTSLLSAQAPAAAEKPDATATSEFQVGAWTVRPTSDALVRDGKIVQIEPKVMALLVCLAERPGQVMSREQLFNSLWSGVDVGDDTLTQVVIKLRKALGDDAKSPRYLQMIPKKGYRLTAPVQAAPPSGSQAQTIGKAGTHGFRSSWRLIAILVITVGIGLVGAWALLFSGQAPPDVQAVATNLASGSTDGRPTISVLPFETVGEKSGGAEDQTNLAQGLTLDLITDLSKLSGLWVIGPRSILGQAPSEGAAAQARYLVFGNVQRRPAEVRIYARLIDTQTDRQLWSERYRQPPKELFDVQEQISRQIVKALSLKISETEHRRLAQRYTLNLEAYETFLQGQSLLLVRQRAENDRAREGYRRAISLDPNFGRAYAGLALTYAADYRNQWTDDPAAALERAREMAQTALQIDPEIPEVYWVLAYVSAQQRDHPKALSLLQKAISVDQSFADAYALMGGIQTYVGRPADSLELLRAAIRLNPDAGYLYFLLLGRAYFYLGDWEQARINLNEALVRNPSNLEAHVYLMATAESSGDQDTAAWEAEEVQALKPGFDPRRWLATYPMTDVKQQEQLLAALSAAGI</sequence>
<dbReference type="Proteomes" id="UP000471640">
    <property type="component" value="Unassembled WGS sequence"/>
</dbReference>
<dbReference type="Gene3D" id="3.40.50.10070">
    <property type="entry name" value="TolB, N-terminal domain"/>
    <property type="match status" value="1"/>
</dbReference>
<feature type="region of interest" description="Disordered" evidence="4">
    <location>
        <begin position="121"/>
        <end position="157"/>
    </location>
</feature>
<dbReference type="SUPFAM" id="SSF48452">
    <property type="entry name" value="TPR-like"/>
    <property type="match status" value="1"/>
</dbReference>